<reference evidence="6" key="2">
    <citation type="journal article" date="2019" name="Int. J. Syst. Evol. Microbiol.">
        <title>The Global Catalogue of Microorganisms (GCM) 10K type strain sequencing project: providing services to taxonomists for standard genome sequencing and annotation.</title>
        <authorList>
            <consortium name="The Broad Institute Genomics Platform"/>
            <consortium name="The Broad Institute Genome Sequencing Center for Infectious Disease"/>
            <person name="Wu L."/>
            <person name="Ma J."/>
        </authorList>
    </citation>
    <scope>NUCLEOTIDE SEQUENCE [LARGE SCALE GENOMIC DNA]</scope>
    <source>
        <strain evidence="6">CCM 8933</strain>
    </source>
</reference>
<feature type="region of interest" description="Disordered" evidence="1">
    <location>
        <begin position="33"/>
        <end position="64"/>
    </location>
</feature>
<feature type="transmembrane region" description="Helical" evidence="2">
    <location>
        <begin position="219"/>
        <end position="241"/>
    </location>
</feature>
<proteinExistence type="predicted"/>
<feature type="transmembrane region" description="Helical" evidence="2">
    <location>
        <begin position="187"/>
        <end position="207"/>
    </location>
</feature>
<protein>
    <submittedName>
        <fullName evidence="4">DUF6574 domain-containing protein</fullName>
    </submittedName>
</protein>
<dbReference type="EMBL" id="JBHSSC010000004">
    <property type="protein sequence ID" value="MFC6179801.1"/>
    <property type="molecule type" value="Genomic_DNA"/>
</dbReference>
<organism evidence="4 6">
    <name type="scientific">Lactiplantibacillus daowaiensis</name>
    <dbReference type="NCBI Taxonomy" id="2559918"/>
    <lineage>
        <taxon>Bacteria</taxon>
        <taxon>Bacillati</taxon>
        <taxon>Bacillota</taxon>
        <taxon>Bacilli</taxon>
        <taxon>Lactobacillales</taxon>
        <taxon>Lactobacillaceae</taxon>
        <taxon>Lactiplantibacillus</taxon>
    </lineage>
</organism>
<evidence type="ECO:0000259" key="3">
    <source>
        <dbReference type="Pfam" id="PF13240"/>
    </source>
</evidence>
<keyword evidence="6" id="KW-1185">Reference proteome</keyword>
<feature type="transmembrane region" description="Helical" evidence="2">
    <location>
        <begin position="97"/>
        <end position="118"/>
    </location>
</feature>
<evidence type="ECO:0000256" key="2">
    <source>
        <dbReference type="SAM" id="Phobius"/>
    </source>
</evidence>
<feature type="transmembrane region" description="Helical" evidence="2">
    <location>
        <begin position="147"/>
        <end position="167"/>
    </location>
</feature>
<comment type="caution">
    <text evidence="4">The sequence shown here is derived from an EMBL/GenBank/DDBJ whole genome shotgun (WGS) entry which is preliminary data.</text>
</comment>
<keyword evidence="2" id="KW-0812">Transmembrane</keyword>
<feature type="domain" description="Zinc-ribbon" evidence="3">
    <location>
        <begin position="4"/>
        <end position="26"/>
    </location>
</feature>
<dbReference type="Pfam" id="PF13240">
    <property type="entry name" value="Zn_Ribbon_1"/>
    <property type="match status" value="1"/>
</dbReference>
<keyword evidence="2" id="KW-0472">Membrane</keyword>
<accession>A0ABW1RWI8</accession>
<name>A0ABW1RWI8_9LACO</name>
<sequence length="299" mass="33124">MQKFCPNCGAELDGETRFCTHCGYDLQAAQGTTETTATDATDTNRSQATNDETTTDQATSTPTGDRVAQVQNYSKNYFKWLVASFKQPSAEEPGEKYFGIISMVISALLLTFAIVAAFNRCIKQINTAAGSSMVVLKNLSFSLDFKFFMLVLVGIVFYILIGFGASVLGDQHKDVNFFDYLNRFAHLTNIALILNLVLIIAVYTVTFNVDSPITFVRQLAFALVVAGLISMIWQVGYILAINKSIQTPRFDKFFMVLIALIVLSAAFYIFARIEGENLAMDFAQEFSQNSSLGDLFSNF</sequence>
<evidence type="ECO:0000313" key="6">
    <source>
        <dbReference type="Proteomes" id="UP001596282"/>
    </source>
</evidence>
<evidence type="ECO:0000313" key="4">
    <source>
        <dbReference type="EMBL" id="MFC6179801.1"/>
    </source>
</evidence>
<dbReference type="Pfam" id="PF20214">
    <property type="entry name" value="DUF6574"/>
    <property type="match status" value="1"/>
</dbReference>
<evidence type="ECO:0000313" key="5">
    <source>
        <dbReference type="EMBL" id="MFC6179865.1"/>
    </source>
</evidence>
<dbReference type="InterPro" id="IPR046481">
    <property type="entry name" value="DUF6574"/>
</dbReference>
<feature type="compositionally biased region" description="Low complexity" evidence="1">
    <location>
        <begin position="33"/>
        <end position="43"/>
    </location>
</feature>
<feature type="transmembrane region" description="Helical" evidence="2">
    <location>
        <begin position="253"/>
        <end position="271"/>
    </location>
</feature>
<keyword evidence="2" id="KW-1133">Transmembrane helix</keyword>
<dbReference type="Proteomes" id="UP001596282">
    <property type="component" value="Unassembled WGS sequence"/>
</dbReference>
<reference evidence="4" key="3">
    <citation type="submission" date="2024-09" db="EMBL/GenBank/DDBJ databases">
        <authorList>
            <person name="Sun Q."/>
            <person name="Mori K."/>
        </authorList>
    </citation>
    <scope>NUCLEOTIDE SEQUENCE</scope>
    <source>
        <strain evidence="4">CCM 8933</strain>
    </source>
</reference>
<reference evidence="4" key="1">
    <citation type="journal article" date="2014" name="Int. J. Syst. Evol. Microbiol.">
        <title>Complete genome of a new Firmicutes species belonging to the dominant human colonic microbiota ('Ruminococcus bicirculans') reveals two chromosomes and a selective capacity to utilize plant glucans.</title>
        <authorList>
            <consortium name="NISC Comparative Sequencing Program"/>
            <person name="Wegmann U."/>
            <person name="Louis P."/>
            <person name="Goesmann A."/>
            <person name="Henrissat B."/>
            <person name="Duncan S.H."/>
            <person name="Flint H.J."/>
        </authorList>
    </citation>
    <scope>NUCLEOTIDE SEQUENCE</scope>
    <source>
        <strain evidence="4">CCM 8933</strain>
    </source>
</reference>
<gene>
    <name evidence="4" type="ORF">ACFP5Y_00835</name>
    <name evidence="5" type="ORF">ACFP5Y_01170</name>
</gene>
<feature type="compositionally biased region" description="Polar residues" evidence="1">
    <location>
        <begin position="44"/>
        <end position="64"/>
    </location>
</feature>
<dbReference type="InterPro" id="IPR026870">
    <property type="entry name" value="Zinc_ribbon_dom"/>
</dbReference>
<dbReference type="EMBL" id="JBHSSC010000004">
    <property type="protein sequence ID" value="MFC6179865.1"/>
    <property type="molecule type" value="Genomic_DNA"/>
</dbReference>
<dbReference type="RefSeq" id="WP_137629209.1">
    <property type="nucleotide sequence ID" value="NZ_BJDJ01000018.1"/>
</dbReference>
<evidence type="ECO:0000256" key="1">
    <source>
        <dbReference type="SAM" id="MobiDB-lite"/>
    </source>
</evidence>